<keyword evidence="3" id="KW-1185">Reference proteome</keyword>
<dbReference type="EMBL" id="BGZK01000088">
    <property type="protein sequence ID" value="GBP17552.1"/>
    <property type="molecule type" value="Genomic_DNA"/>
</dbReference>
<dbReference type="AlphaFoldDB" id="A0A4C1TU62"/>
<evidence type="ECO:0000313" key="2">
    <source>
        <dbReference type="EMBL" id="GBP17552.1"/>
    </source>
</evidence>
<feature type="coiled-coil region" evidence="1">
    <location>
        <begin position="252"/>
        <end position="289"/>
    </location>
</feature>
<sequence length="393" mass="45827">MTWIKIKNSAGIRINSENKVDSKMKSPEENLKSGLSNKCYSRDPSACVALELVGYVDRMLRTASYQLSEDAMIFDESVSEYRPPRAHILKYSEQRVRVSPARSSGRDNFRFEMNIPEDRRTLGTSKQAGWRAMHSLETTVRKKFKCHSNVKVPKIAICIIWESVYHPNDFTRLKKGKFISDMLVVYNEHNVEKLTSKGDFQNIELTENARRIIAETKIYERDRVKEELRNNISLNKTRESMLLDETIIDDDLNLLRVENDLLKQLNDELKDKNNILTKLIDNKNNMNKKYRNISFAEMVKCDKMPTRKVVNIIIKPKNVNNKDTEKIVKKQILGDITVPVQRISTSKTGDAIIKCKNKEDVERTTQRLNDKMKDNYRVEMQSFKFPRLKILDV</sequence>
<protein>
    <submittedName>
        <fullName evidence="2">Uncharacterized protein</fullName>
    </submittedName>
</protein>
<name>A0A4C1TU62_EUMVA</name>
<evidence type="ECO:0000313" key="3">
    <source>
        <dbReference type="Proteomes" id="UP000299102"/>
    </source>
</evidence>
<reference evidence="2 3" key="1">
    <citation type="journal article" date="2019" name="Commun. Biol.">
        <title>The bagworm genome reveals a unique fibroin gene that provides high tensile strength.</title>
        <authorList>
            <person name="Kono N."/>
            <person name="Nakamura H."/>
            <person name="Ohtoshi R."/>
            <person name="Tomita M."/>
            <person name="Numata K."/>
            <person name="Arakawa K."/>
        </authorList>
    </citation>
    <scope>NUCLEOTIDE SEQUENCE [LARGE SCALE GENOMIC DNA]</scope>
</reference>
<accession>A0A4C1TU62</accession>
<dbReference type="Proteomes" id="UP000299102">
    <property type="component" value="Unassembled WGS sequence"/>
</dbReference>
<proteinExistence type="predicted"/>
<organism evidence="2 3">
    <name type="scientific">Eumeta variegata</name>
    <name type="common">Bagworm moth</name>
    <name type="synonym">Eumeta japonica</name>
    <dbReference type="NCBI Taxonomy" id="151549"/>
    <lineage>
        <taxon>Eukaryota</taxon>
        <taxon>Metazoa</taxon>
        <taxon>Ecdysozoa</taxon>
        <taxon>Arthropoda</taxon>
        <taxon>Hexapoda</taxon>
        <taxon>Insecta</taxon>
        <taxon>Pterygota</taxon>
        <taxon>Neoptera</taxon>
        <taxon>Endopterygota</taxon>
        <taxon>Lepidoptera</taxon>
        <taxon>Glossata</taxon>
        <taxon>Ditrysia</taxon>
        <taxon>Tineoidea</taxon>
        <taxon>Psychidae</taxon>
        <taxon>Oiketicinae</taxon>
        <taxon>Eumeta</taxon>
    </lineage>
</organism>
<gene>
    <name evidence="2" type="ORF">EVAR_12262_1</name>
</gene>
<keyword evidence="1" id="KW-0175">Coiled coil</keyword>
<dbReference type="OrthoDB" id="6630571at2759"/>
<evidence type="ECO:0000256" key="1">
    <source>
        <dbReference type="SAM" id="Coils"/>
    </source>
</evidence>
<comment type="caution">
    <text evidence="2">The sequence shown here is derived from an EMBL/GenBank/DDBJ whole genome shotgun (WGS) entry which is preliminary data.</text>
</comment>